<keyword evidence="3" id="KW-0378">Hydrolase</keyword>
<dbReference type="OrthoDB" id="9801263at2"/>
<organism evidence="3 4">
    <name type="scientific">Sphingobacterium detergens</name>
    <dbReference type="NCBI Taxonomy" id="1145106"/>
    <lineage>
        <taxon>Bacteria</taxon>
        <taxon>Pseudomonadati</taxon>
        <taxon>Bacteroidota</taxon>
        <taxon>Sphingobacteriia</taxon>
        <taxon>Sphingobacteriales</taxon>
        <taxon>Sphingobacteriaceae</taxon>
        <taxon>Sphingobacterium</taxon>
    </lineage>
</organism>
<evidence type="ECO:0000259" key="2">
    <source>
        <dbReference type="Pfam" id="PF17761"/>
    </source>
</evidence>
<comment type="caution">
    <text evidence="3">The sequence shown here is derived from an EMBL/GenBank/DDBJ whole genome shotgun (WGS) entry which is preliminary data.</text>
</comment>
<dbReference type="Gene3D" id="3.40.1350.10">
    <property type="match status" value="1"/>
</dbReference>
<dbReference type="GO" id="GO:0004519">
    <property type="term" value="F:endonuclease activity"/>
    <property type="evidence" value="ECO:0007669"/>
    <property type="project" value="UniProtKB-KW"/>
</dbReference>
<gene>
    <name evidence="3" type="ORF">DFQ12_0192</name>
</gene>
<feature type="domain" description="YhcG N-terminal" evidence="2">
    <location>
        <begin position="151"/>
        <end position="200"/>
    </location>
</feature>
<dbReference type="InterPro" id="IPR041527">
    <property type="entry name" value="YhcG_N"/>
</dbReference>
<dbReference type="RefSeq" id="WP_120257150.1">
    <property type="nucleotide sequence ID" value="NZ_RAPY01000001.1"/>
</dbReference>
<dbReference type="InterPro" id="IPR053148">
    <property type="entry name" value="PD-DEXK-like_domain"/>
</dbReference>
<sequence length="397" mass="45848">MEFEKLVSSIQNTHEELQLSAIKAVNQSLTLRNWLIGLYIIEFEQKGKERAKYGEQLLPELAASIKIKGLSVTNLRLCRQFYIAYPHLISAVKDTLINSKLKGIQIGPSMTDQLQKTGYESNTIHQSTTDELNQAFRQPIKNGPLTDPVEILSKISFTHLVQLLPIQNLEKRTFYELECIRQAWSVGELKRQINTLYYERSGISKKPDKLSKIINQKAEQLTADDVIKSPFTFEFLGLKAKDVVYENDLEKSLLEHLEGFLLEMGQGFCFEAKQKRILIGGEYFFIDLVFYHRILKCHVLVELKIDEAKHEHIGQLKTYVNYYKKEMMQKDDNPPVGLLLVTNQNKALVEYAIADSDQQLFVSKYLLELPSEEELIAEIEREKNILREQGIVYGREN</sequence>
<name>A0A420BF73_SPHD1</name>
<dbReference type="GO" id="GO:0003676">
    <property type="term" value="F:nucleic acid binding"/>
    <property type="evidence" value="ECO:0007669"/>
    <property type="project" value="InterPro"/>
</dbReference>
<dbReference type="Pfam" id="PF17761">
    <property type="entry name" value="DUF1016_N"/>
    <property type="match status" value="2"/>
</dbReference>
<keyword evidence="3" id="KW-0540">Nuclease</keyword>
<reference evidence="3 4" key="1">
    <citation type="submission" date="2018-09" db="EMBL/GenBank/DDBJ databases">
        <title>Genomic Encyclopedia of Type Strains, Phase III (KMG-III): the genomes of soil and plant-associated and newly described type strains.</title>
        <authorList>
            <person name="Whitman W."/>
        </authorList>
    </citation>
    <scope>NUCLEOTIDE SEQUENCE [LARGE SCALE GENOMIC DNA]</scope>
    <source>
        <strain evidence="3 4">CECT 7938</strain>
    </source>
</reference>
<evidence type="ECO:0000313" key="4">
    <source>
        <dbReference type="Proteomes" id="UP000286246"/>
    </source>
</evidence>
<keyword evidence="4" id="KW-1185">Reference proteome</keyword>
<accession>A0A420BF73</accession>
<dbReference type="Pfam" id="PF06250">
    <property type="entry name" value="YhcG_C"/>
    <property type="match status" value="1"/>
</dbReference>
<feature type="domain" description="YhcG PDDEXK nuclease" evidence="1">
    <location>
        <begin position="225"/>
        <end position="374"/>
    </location>
</feature>
<dbReference type="InterPro" id="IPR009362">
    <property type="entry name" value="YhcG_C"/>
</dbReference>
<dbReference type="EMBL" id="RAPY01000001">
    <property type="protein sequence ID" value="RKE55361.1"/>
    <property type="molecule type" value="Genomic_DNA"/>
</dbReference>
<keyword evidence="3" id="KW-0255">Endonuclease</keyword>
<protein>
    <submittedName>
        <fullName evidence="3">Putative nuclease of restriction endonuclease-like (RecB) superfamily</fullName>
    </submittedName>
</protein>
<evidence type="ECO:0000313" key="3">
    <source>
        <dbReference type="EMBL" id="RKE55361.1"/>
    </source>
</evidence>
<proteinExistence type="predicted"/>
<dbReference type="PANTHER" id="PTHR30547">
    <property type="entry name" value="UNCHARACTERIZED PROTEIN YHCG-RELATED"/>
    <property type="match status" value="1"/>
</dbReference>
<feature type="domain" description="YhcG N-terminal" evidence="2">
    <location>
        <begin position="10"/>
        <end position="127"/>
    </location>
</feature>
<dbReference type="PANTHER" id="PTHR30547:SF5">
    <property type="entry name" value="NUCLEASE YHCG-RELATED"/>
    <property type="match status" value="1"/>
</dbReference>
<dbReference type="InterPro" id="IPR011856">
    <property type="entry name" value="tRNA_endonuc-like_dom_sf"/>
</dbReference>
<dbReference type="AlphaFoldDB" id="A0A420BF73"/>
<dbReference type="Proteomes" id="UP000286246">
    <property type="component" value="Unassembled WGS sequence"/>
</dbReference>
<evidence type="ECO:0000259" key="1">
    <source>
        <dbReference type="Pfam" id="PF06250"/>
    </source>
</evidence>